<dbReference type="UCSC" id="C02F5.11">
    <property type="organism name" value="c. elegans"/>
</dbReference>
<dbReference type="Pfam" id="PF00335">
    <property type="entry name" value="Tetraspanin"/>
    <property type="match status" value="1"/>
</dbReference>
<dbReference type="eggNOG" id="KOG3882">
    <property type="taxonomic scope" value="Eukaryota"/>
</dbReference>
<dbReference type="GeneID" id="259752"/>
<dbReference type="InParanoid" id="Q95QY8"/>
<dbReference type="Bgee" id="WBGene00006628">
    <property type="expression patterns" value="Expressed in anatomical system and 4 other cell types or tissues"/>
</dbReference>
<dbReference type="KEGG" id="cel:CELE_C02F5.11"/>
<dbReference type="OMA" id="YRFANDI"/>
<keyword evidence="3 5" id="KW-1133">Transmembrane helix</keyword>
<dbReference type="RefSeq" id="NP_498803.1">
    <property type="nucleotide sequence ID" value="NM_066402.2"/>
</dbReference>
<organism evidence="6 7">
    <name type="scientific">Caenorhabditis elegans</name>
    <dbReference type="NCBI Taxonomy" id="6239"/>
    <lineage>
        <taxon>Eukaryota</taxon>
        <taxon>Metazoa</taxon>
        <taxon>Ecdysozoa</taxon>
        <taxon>Nematoda</taxon>
        <taxon>Chromadorea</taxon>
        <taxon>Rhabditida</taxon>
        <taxon>Rhabditina</taxon>
        <taxon>Rhabditomorpha</taxon>
        <taxon>Rhabditoidea</taxon>
        <taxon>Rhabditidae</taxon>
        <taxon>Peloderinae</taxon>
        <taxon>Caenorhabditis</taxon>
    </lineage>
</organism>
<evidence type="ECO:0007829" key="9">
    <source>
        <dbReference type="PeptideAtlas" id="Q95QY8"/>
    </source>
</evidence>
<feature type="transmembrane region" description="Helical" evidence="5">
    <location>
        <begin position="186"/>
        <end position="212"/>
    </location>
</feature>
<evidence type="ECO:0000313" key="8">
    <source>
        <dbReference type="WormBase" id="C02F5.11"/>
    </source>
</evidence>
<evidence type="ECO:0000313" key="7">
    <source>
        <dbReference type="Proteomes" id="UP000001940"/>
    </source>
</evidence>
<dbReference type="PeptideAtlas" id="Q95QY8"/>
<comment type="subcellular location">
    <subcellularLocation>
        <location evidence="1">Membrane</location>
        <topology evidence="1">Multi-pass membrane protein</topology>
    </subcellularLocation>
</comment>
<feature type="transmembrane region" description="Helical" evidence="5">
    <location>
        <begin position="12"/>
        <end position="33"/>
    </location>
</feature>
<evidence type="ECO:0000256" key="3">
    <source>
        <dbReference type="ARBA" id="ARBA00022989"/>
    </source>
</evidence>
<feature type="transmembrane region" description="Helical" evidence="5">
    <location>
        <begin position="70"/>
        <end position="92"/>
    </location>
</feature>
<sequence length="234" mass="26198">MTSRIAFISRITIFCLSLAMLFCSIGLDIWGSLMEDKSYERDLKDVVFNYNSSQPLADDKFDMRSWIYSVYWSIYGLCIIAGPLSIIGLIGAISQKKPVLATCLVLIVIFFIMELGGSIALWSKRGSLRSLLYRFANDIYLTNSVFDISIIQNTYNCCGVQDGQWKCPNAPSCDIALFNSVDNTMMISGIILIPVLLLQIVIIGAAVLVLVFEPRNVLRKIEAQHENPAWESSE</sequence>
<dbReference type="WormBase" id="C02F5.11">
    <property type="protein sequence ID" value="CE25750"/>
    <property type="gene ID" value="WBGene00006628"/>
    <property type="gene designation" value="tsp-2"/>
</dbReference>
<reference evidence="6 7" key="1">
    <citation type="journal article" date="1998" name="Science">
        <title>Genome sequence of the nematode C. elegans: a platform for investigating biology.</title>
        <authorList>
            <consortium name="The C. elegans sequencing consortium"/>
            <person name="Sulson J.E."/>
            <person name="Waterston R."/>
        </authorList>
    </citation>
    <scope>NUCLEOTIDE SEQUENCE [LARGE SCALE GENOMIC DNA]</scope>
    <source>
        <strain evidence="6 7">Bristol N2</strain>
    </source>
</reference>
<keyword evidence="9" id="KW-1267">Proteomics identification</keyword>
<evidence type="ECO:0000313" key="6">
    <source>
        <dbReference type="EMBL" id="CCD62636.1"/>
    </source>
</evidence>
<name>Q95QY8_CAEEL</name>
<evidence type="ECO:0000256" key="1">
    <source>
        <dbReference type="ARBA" id="ARBA00004141"/>
    </source>
</evidence>
<dbReference type="InterPro" id="IPR018499">
    <property type="entry name" value="Tetraspanin/Peripherin"/>
</dbReference>
<dbReference type="PhylomeDB" id="Q95QY8"/>
<dbReference type="SMR" id="Q95QY8"/>
<gene>
    <name evidence="6 8" type="primary">tsp-2</name>
    <name evidence="8" type="ORF">C02F5.11</name>
    <name evidence="6" type="ORF">CELE_C02F5.11</name>
</gene>
<dbReference type="FunCoup" id="Q95QY8">
    <property type="interactions" value="1"/>
</dbReference>
<feature type="transmembrane region" description="Helical" evidence="5">
    <location>
        <begin position="99"/>
        <end position="122"/>
    </location>
</feature>
<evidence type="ECO:0000256" key="2">
    <source>
        <dbReference type="ARBA" id="ARBA00022692"/>
    </source>
</evidence>
<dbReference type="Proteomes" id="UP000001940">
    <property type="component" value="Chromosome III"/>
</dbReference>
<accession>Q95QY8</accession>
<dbReference type="HOGENOM" id="CLU_099570_0_0_1"/>
<keyword evidence="2 5" id="KW-0812">Transmembrane</keyword>
<dbReference type="STRING" id="6239.C02F5.11.1"/>
<dbReference type="PaxDb" id="6239-C02F5.11"/>
<keyword evidence="4 5" id="KW-0472">Membrane</keyword>
<keyword evidence="7" id="KW-1185">Reference proteome</keyword>
<evidence type="ECO:0000256" key="5">
    <source>
        <dbReference type="SAM" id="Phobius"/>
    </source>
</evidence>
<dbReference type="EMBL" id="BX284603">
    <property type="protein sequence ID" value="CCD62636.1"/>
    <property type="molecule type" value="Genomic_DNA"/>
</dbReference>
<dbReference type="AlphaFoldDB" id="Q95QY8"/>
<protein>
    <submittedName>
        <fullName evidence="6">TetraSPanin family</fullName>
    </submittedName>
</protein>
<dbReference type="GO" id="GO:0005886">
    <property type="term" value="C:plasma membrane"/>
    <property type="evidence" value="ECO:0000318"/>
    <property type="project" value="GO_Central"/>
</dbReference>
<proteinExistence type="evidence at protein level"/>
<dbReference type="OrthoDB" id="5831331at2759"/>
<evidence type="ECO:0000256" key="4">
    <source>
        <dbReference type="ARBA" id="ARBA00023136"/>
    </source>
</evidence>
<dbReference type="AGR" id="WB:WBGene00006628"/>
<dbReference type="CTD" id="259752"/>